<evidence type="ECO:0000256" key="1">
    <source>
        <dbReference type="ARBA" id="ARBA00001974"/>
    </source>
</evidence>
<dbReference type="GO" id="GO:0004497">
    <property type="term" value="F:monooxygenase activity"/>
    <property type="evidence" value="ECO:0007669"/>
    <property type="project" value="UniProtKB-KW"/>
</dbReference>
<keyword evidence="3" id="KW-0274">FAD</keyword>
<dbReference type="PANTHER" id="PTHR47178">
    <property type="entry name" value="MONOOXYGENASE, FAD-BINDING"/>
    <property type="match status" value="1"/>
</dbReference>
<name>A0A0D1XXV7_EXOME</name>
<dbReference type="Gene3D" id="3.50.50.60">
    <property type="entry name" value="FAD/NAD(P)-binding domain"/>
    <property type="match status" value="1"/>
</dbReference>
<accession>A0A0D1XXV7</accession>
<keyword evidence="4" id="KW-0560">Oxidoreductase</keyword>
<reference evidence="7 8" key="1">
    <citation type="submission" date="2015-01" db="EMBL/GenBank/DDBJ databases">
        <title>The Genome Sequence of Exophiala mesophila CBS40295.</title>
        <authorList>
            <consortium name="The Broad Institute Genomics Platform"/>
            <person name="Cuomo C."/>
            <person name="de Hoog S."/>
            <person name="Gorbushina A."/>
            <person name="Stielow B."/>
            <person name="Teixiera M."/>
            <person name="Abouelleil A."/>
            <person name="Chapman S.B."/>
            <person name="Priest M."/>
            <person name="Young S.K."/>
            <person name="Wortman J."/>
            <person name="Nusbaum C."/>
            <person name="Birren B."/>
        </authorList>
    </citation>
    <scope>NUCLEOTIDE SEQUENCE [LARGE SCALE GENOMIC DNA]</scope>
    <source>
        <strain evidence="7 8">CBS 40295</strain>
    </source>
</reference>
<protein>
    <recommendedName>
        <fullName evidence="6">FAD-binding domain-containing protein</fullName>
    </recommendedName>
</protein>
<evidence type="ECO:0000256" key="3">
    <source>
        <dbReference type="ARBA" id="ARBA00022827"/>
    </source>
</evidence>
<dbReference type="RefSeq" id="XP_016224605.1">
    <property type="nucleotide sequence ID" value="XM_016368817.1"/>
</dbReference>
<organism evidence="7 8">
    <name type="scientific">Exophiala mesophila</name>
    <name type="common">Black yeast-like fungus</name>
    <dbReference type="NCBI Taxonomy" id="212818"/>
    <lineage>
        <taxon>Eukaryota</taxon>
        <taxon>Fungi</taxon>
        <taxon>Dikarya</taxon>
        <taxon>Ascomycota</taxon>
        <taxon>Pezizomycotina</taxon>
        <taxon>Eurotiomycetes</taxon>
        <taxon>Chaetothyriomycetidae</taxon>
        <taxon>Chaetothyriales</taxon>
        <taxon>Herpotrichiellaceae</taxon>
        <taxon>Exophiala</taxon>
    </lineage>
</organism>
<dbReference type="VEuPathDB" id="FungiDB:PV10_04276"/>
<dbReference type="EMBL" id="KN847522">
    <property type="protein sequence ID" value="KIV93031.1"/>
    <property type="molecule type" value="Genomic_DNA"/>
</dbReference>
<dbReference type="PANTHER" id="PTHR47178:SF2">
    <property type="entry name" value="FAD-BINDING DOMAIN-CONTAINING PROTEIN"/>
    <property type="match status" value="1"/>
</dbReference>
<dbReference type="GO" id="GO:0071949">
    <property type="term" value="F:FAD binding"/>
    <property type="evidence" value="ECO:0007669"/>
    <property type="project" value="InterPro"/>
</dbReference>
<dbReference type="GeneID" id="27322121"/>
<dbReference type="InterPro" id="IPR036188">
    <property type="entry name" value="FAD/NAD-bd_sf"/>
</dbReference>
<proteinExistence type="predicted"/>
<evidence type="ECO:0000256" key="4">
    <source>
        <dbReference type="ARBA" id="ARBA00023002"/>
    </source>
</evidence>
<dbReference type="OMA" id="GHYIRAN"/>
<dbReference type="AlphaFoldDB" id="A0A0D1XXV7"/>
<evidence type="ECO:0000256" key="5">
    <source>
        <dbReference type="ARBA" id="ARBA00023033"/>
    </source>
</evidence>
<keyword evidence="5" id="KW-0503">Monooxygenase</keyword>
<dbReference type="PRINTS" id="PR00420">
    <property type="entry name" value="RNGMNOXGNASE"/>
</dbReference>
<gene>
    <name evidence="7" type="ORF">PV10_04276</name>
</gene>
<evidence type="ECO:0000259" key="6">
    <source>
        <dbReference type="Pfam" id="PF01494"/>
    </source>
</evidence>
<comment type="cofactor">
    <cofactor evidence="1">
        <name>FAD</name>
        <dbReference type="ChEBI" id="CHEBI:57692"/>
    </cofactor>
</comment>
<sequence length="400" mass="44802">MSQSPRVIIIGAGLSGLAIAQGLQKNGIDYIVIERESEPRDRNWGVTIAWSHPFLAELLPDHLFRRLTDCQPDPGLDSKSAGRESVIIRDGHNGMTLVEPPFPGVRRLNIQKTRTIWAQGVNVKFGKTITDIQVNVDGVVAHFHDGTSESGSVLVGSDGGGSWVRQWLLGDAAISTVLPYTFLNFSFTYTAERAVMMDKMMHPIVDVGIHPKSMYIGIFLLDKPDLEKPETWIFYILATWPRSEDDYREGKDMVQELKKRMDGWADPYRSAVEWIPPETKAKAVPFKIWGPKSGWDNRGGRVTLSGDAAHSMTFHRGQGANNAIRDSERFVHAMLAVKSGEKTLTQAMDQYEEDVVTRGREEVEVSRVQTVALHNYEDFFNSPIMKHGIRPTIDINSLKG</sequence>
<feature type="domain" description="FAD-binding" evidence="6">
    <location>
        <begin position="118"/>
        <end position="360"/>
    </location>
</feature>
<dbReference type="SUPFAM" id="SSF51905">
    <property type="entry name" value="FAD/NAD(P)-binding domain"/>
    <property type="match status" value="1"/>
</dbReference>
<dbReference type="Proteomes" id="UP000054302">
    <property type="component" value="Unassembled WGS sequence"/>
</dbReference>
<dbReference type="Pfam" id="PF01494">
    <property type="entry name" value="FAD_binding_3"/>
    <property type="match status" value="2"/>
</dbReference>
<keyword evidence="8" id="KW-1185">Reference proteome</keyword>
<keyword evidence="2" id="KW-0285">Flavoprotein</keyword>
<evidence type="ECO:0000313" key="7">
    <source>
        <dbReference type="EMBL" id="KIV93031.1"/>
    </source>
</evidence>
<dbReference type="HOGENOM" id="CLU_009665_3_2_1"/>
<feature type="domain" description="FAD-binding" evidence="6">
    <location>
        <begin position="7"/>
        <end position="40"/>
    </location>
</feature>
<evidence type="ECO:0000256" key="2">
    <source>
        <dbReference type="ARBA" id="ARBA00022630"/>
    </source>
</evidence>
<dbReference type="STRING" id="212818.A0A0D1XXV7"/>
<dbReference type="OrthoDB" id="47494at2759"/>
<evidence type="ECO:0000313" key="8">
    <source>
        <dbReference type="Proteomes" id="UP000054302"/>
    </source>
</evidence>
<dbReference type="InterPro" id="IPR002938">
    <property type="entry name" value="FAD-bd"/>
</dbReference>